<dbReference type="Pfam" id="PF04072">
    <property type="entry name" value="LCM"/>
    <property type="match status" value="1"/>
</dbReference>
<dbReference type="PANTHER" id="PTHR43619:SF2">
    <property type="entry name" value="S-ADENOSYL-L-METHIONINE-DEPENDENT METHYLTRANSFERASES SUPERFAMILY PROTEIN"/>
    <property type="match status" value="1"/>
</dbReference>
<evidence type="ECO:0000313" key="4">
    <source>
        <dbReference type="Proteomes" id="UP001287445"/>
    </source>
</evidence>
<evidence type="ECO:0000256" key="1">
    <source>
        <dbReference type="ARBA" id="ARBA00022603"/>
    </source>
</evidence>
<evidence type="ECO:0000313" key="3">
    <source>
        <dbReference type="EMBL" id="MDX4954230.1"/>
    </source>
</evidence>
<reference evidence="3" key="1">
    <citation type="submission" date="2023-11" db="EMBL/GenBank/DDBJ databases">
        <title>Identification and selenium tolerance of Delftia acidovorans R3-25.</title>
        <authorList>
            <person name="Zhang S."/>
            <person name="Liu Y."/>
            <person name="Guo Y."/>
        </authorList>
    </citation>
    <scope>NUCLEOTIDE SEQUENCE</scope>
    <source>
        <strain evidence="3">R3-25</strain>
    </source>
</reference>
<proteinExistence type="predicted"/>
<dbReference type="PANTHER" id="PTHR43619">
    <property type="entry name" value="S-ADENOSYL-L-METHIONINE-DEPENDENT METHYLTRANSFERASE YKTD-RELATED"/>
    <property type="match status" value="1"/>
</dbReference>
<dbReference type="AlphaFoldDB" id="A0AAJ2QXS5"/>
<dbReference type="InterPro" id="IPR029063">
    <property type="entry name" value="SAM-dependent_MTases_sf"/>
</dbReference>
<dbReference type="EC" id="2.1.1.-" evidence="3"/>
<dbReference type="InterPro" id="IPR007213">
    <property type="entry name" value="Ppm1/Ppm2/Tcmp"/>
</dbReference>
<dbReference type="EMBL" id="JAWWMZ010000004">
    <property type="protein sequence ID" value="MDX4954230.1"/>
    <property type="molecule type" value="Genomic_DNA"/>
</dbReference>
<gene>
    <name evidence="3" type="ORF">SGN30_12495</name>
</gene>
<keyword evidence="1 3" id="KW-0489">Methyltransferase</keyword>
<dbReference type="SUPFAM" id="SSF53335">
    <property type="entry name" value="S-adenosyl-L-methionine-dependent methyltransferases"/>
    <property type="match status" value="1"/>
</dbReference>
<dbReference type="GO" id="GO:0008168">
    <property type="term" value="F:methyltransferase activity"/>
    <property type="evidence" value="ECO:0007669"/>
    <property type="project" value="UniProtKB-KW"/>
</dbReference>
<protein>
    <submittedName>
        <fullName evidence="3">Class I SAM-dependent methyltransferase</fullName>
        <ecNumber evidence="3">2.1.1.-</ecNumber>
    </submittedName>
</protein>
<accession>A0AAJ2QXS5</accession>
<organism evidence="3 4">
    <name type="scientific">Delftia acidovorans</name>
    <name type="common">Pseudomonas acidovorans</name>
    <name type="synonym">Comamonas acidovorans</name>
    <dbReference type="NCBI Taxonomy" id="80866"/>
    <lineage>
        <taxon>Bacteria</taxon>
        <taxon>Pseudomonadati</taxon>
        <taxon>Pseudomonadota</taxon>
        <taxon>Betaproteobacteria</taxon>
        <taxon>Burkholderiales</taxon>
        <taxon>Comamonadaceae</taxon>
        <taxon>Delftia</taxon>
    </lineage>
</organism>
<dbReference type="Gene3D" id="3.40.50.150">
    <property type="entry name" value="Vaccinia Virus protein VP39"/>
    <property type="match status" value="1"/>
</dbReference>
<sequence length="288" mass="30445">MTPTPSPADTAPAQLQGATATLLLTLAARARAAGPAASSELPDLPPFSDPEARRIAAALPQASEAHAADPAFVRSVVLRSQLFDRLTTEFLTAHPSGLCIALGAGLCTRRNRLAPEAGTARWLNVDLPDAIALRAQYIAGPEANLACSILDTSWLDTAALPGNQPVLVLLEGVCPYLPQAALEAMLQQLAQRFAAPGSPPCTVVLDHVHPALARLPMQVGGMRLPVVSGFADGAQIERIHPAIRISLQEHLYARFSQQHQLFETAFHATTGQHPYAVVRLELGAPSLA</sequence>
<keyword evidence="2 3" id="KW-0808">Transferase</keyword>
<comment type="caution">
    <text evidence="3">The sequence shown here is derived from an EMBL/GenBank/DDBJ whole genome shotgun (WGS) entry which is preliminary data.</text>
</comment>
<dbReference type="GO" id="GO:0032259">
    <property type="term" value="P:methylation"/>
    <property type="evidence" value="ECO:0007669"/>
    <property type="project" value="UniProtKB-KW"/>
</dbReference>
<name>A0AAJ2QXS5_DELAC</name>
<evidence type="ECO:0000256" key="2">
    <source>
        <dbReference type="ARBA" id="ARBA00022679"/>
    </source>
</evidence>
<dbReference type="RefSeq" id="WP_224986185.1">
    <property type="nucleotide sequence ID" value="NZ_CAURVC010000014.1"/>
</dbReference>
<dbReference type="Proteomes" id="UP001287445">
    <property type="component" value="Unassembled WGS sequence"/>
</dbReference>